<organism evidence="4 5">
    <name type="scientific">Trypanosoma cruzi</name>
    <dbReference type="NCBI Taxonomy" id="5693"/>
    <lineage>
        <taxon>Eukaryota</taxon>
        <taxon>Discoba</taxon>
        <taxon>Euglenozoa</taxon>
        <taxon>Kinetoplastea</taxon>
        <taxon>Metakinetoplastina</taxon>
        <taxon>Trypanosomatida</taxon>
        <taxon>Trypanosomatidae</taxon>
        <taxon>Trypanosoma</taxon>
        <taxon>Schizotrypanum</taxon>
    </lineage>
</organism>
<protein>
    <submittedName>
        <fullName evidence="4">Putative retrotransposon hot spot protein (RHS)</fullName>
    </submittedName>
</protein>
<dbReference type="VEuPathDB" id="TriTrypDB:C3747_154g101"/>
<dbReference type="VEuPathDB" id="TriTrypDB:TCDM_12366"/>
<evidence type="ECO:0000259" key="3">
    <source>
        <dbReference type="Pfam" id="PF20445"/>
    </source>
</evidence>
<name>A0A2V2W718_TRYCR</name>
<proteinExistence type="predicted"/>
<dbReference type="VEuPathDB" id="TriTrypDB:TcCL_Unassigned04929"/>
<dbReference type="InterPro" id="IPR006518">
    <property type="entry name" value="Trypano_RHS"/>
</dbReference>
<feature type="compositionally biased region" description="Basic and acidic residues" evidence="1">
    <location>
        <begin position="41"/>
        <end position="55"/>
    </location>
</feature>
<dbReference type="VEuPathDB" id="TriTrypDB:TCSYLVIO_010821"/>
<evidence type="ECO:0000313" key="4">
    <source>
        <dbReference type="EMBL" id="PWV04340.1"/>
    </source>
</evidence>
<sequence>MRLPRRRGTQRRRAHRRNWRECTSLCTMRAGPCGGTSGRRGAKENGDGNGVHEGKPGQSWSYREADDAIEENDAVQQCGAAPPVLMVLASEKGWPHSWNTIQDLPKDVFVNREVDRVWRIVKGDVTAWSTHHGGTDFKPKRRVLIGTPGIGKSMVAGSYLLYQLLHCDVEKLQVVVHCFGEEMRTCLTRPPER</sequence>
<reference evidence="4 5" key="1">
    <citation type="journal article" date="2018" name="Microb. Genom.">
        <title>Expanding an expanded genome: long-read sequencing of Trypanosoma cruzi.</title>
        <authorList>
            <person name="Berna L."/>
            <person name="Rodriguez M."/>
            <person name="Chiribao M.L."/>
            <person name="Parodi-Talice A."/>
            <person name="Pita S."/>
            <person name="Rijo G."/>
            <person name="Alvarez-Valin F."/>
            <person name="Robello C."/>
        </authorList>
    </citation>
    <scope>NUCLEOTIDE SEQUENCE [LARGE SCALE GENOMIC DNA]</scope>
    <source>
        <strain evidence="4 5">TCC</strain>
    </source>
</reference>
<evidence type="ECO:0000259" key="2">
    <source>
        <dbReference type="Pfam" id="PF07999"/>
    </source>
</evidence>
<feature type="domain" description="Retrotransposon hot spot protein,C-terminal" evidence="2">
    <location>
        <begin position="143"/>
        <end position="179"/>
    </location>
</feature>
<gene>
    <name evidence="4" type="ORF">C3747_154g101</name>
</gene>
<feature type="domain" description="Retrotransposon hot spot protein N-terminal" evidence="3">
    <location>
        <begin position="42"/>
        <end position="131"/>
    </location>
</feature>
<dbReference type="AlphaFoldDB" id="A0A2V2W718"/>
<dbReference type="Pfam" id="PF20445">
    <property type="entry name" value="RHS_N"/>
    <property type="match status" value="1"/>
</dbReference>
<comment type="caution">
    <text evidence="4">The sequence shown here is derived from an EMBL/GenBank/DDBJ whole genome shotgun (WGS) entry which is preliminary data.</text>
</comment>
<accession>A0A2V2W718</accession>
<dbReference type="InterPro" id="IPR046835">
    <property type="entry name" value="RHS_N"/>
</dbReference>
<evidence type="ECO:0000256" key="1">
    <source>
        <dbReference type="SAM" id="MobiDB-lite"/>
    </source>
</evidence>
<dbReference type="NCBIfam" id="TIGR01631">
    <property type="entry name" value="Trypano_RHS"/>
    <property type="match status" value="1"/>
</dbReference>
<dbReference type="Pfam" id="PF07999">
    <property type="entry name" value="RHSP"/>
    <property type="match status" value="1"/>
</dbReference>
<dbReference type="Proteomes" id="UP000246078">
    <property type="component" value="Unassembled WGS sequence"/>
</dbReference>
<dbReference type="VEuPathDB" id="TriTrypDB:ECC02_011278"/>
<feature type="region of interest" description="Disordered" evidence="1">
    <location>
        <begin position="33"/>
        <end position="59"/>
    </location>
</feature>
<evidence type="ECO:0000313" key="5">
    <source>
        <dbReference type="Proteomes" id="UP000246078"/>
    </source>
</evidence>
<dbReference type="InterPro" id="IPR046836">
    <property type="entry name" value="RHS_C"/>
</dbReference>
<dbReference type="EMBL" id="PRFC01000154">
    <property type="protein sequence ID" value="PWV04340.1"/>
    <property type="molecule type" value="Genomic_DNA"/>
</dbReference>
<dbReference type="VEuPathDB" id="TriTrypDB:C4B63_164g12"/>